<reference evidence="4" key="1">
    <citation type="submission" date="2023-08" db="EMBL/GenBank/DDBJ databases">
        <authorList>
            <person name="Audoor S."/>
            <person name="Bilcke G."/>
        </authorList>
    </citation>
    <scope>NUCLEOTIDE SEQUENCE</scope>
</reference>
<evidence type="ECO:0000313" key="5">
    <source>
        <dbReference type="Proteomes" id="UP001295423"/>
    </source>
</evidence>
<feature type="signal peptide" evidence="2">
    <location>
        <begin position="1"/>
        <end position="18"/>
    </location>
</feature>
<keyword evidence="5" id="KW-1185">Reference proteome</keyword>
<dbReference type="AlphaFoldDB" id="A0AAD2JGV9"/>
<evidence type="ECO:0000256" key="2">
    <source>
        <dbReference type="SAM" id="SignalP"/>
    </source>
</evidence>
<gene>
    <name evidence="4" type="ORF">CYCCA115_LOCUS11852</name>
</gene>
<evidence type="ECO:0000259" key="3">
    <source>
        <dbReference type="PROSITE" id="PS50213"/>
    </source>
</evidence>
<sequence length="699" mass="74026">MKLSAVALLAATIGIATAQNGTEPFAADFSPIAENGSYLSLLSAIAATGSDTLISANAPVTMFGPWDEAFDNITDVLETLSAEETQGILLNHVIIGVNVTTDMLKEEGCISATTAGGLEVSIFRDPFTGDIDFDGIFVVDPNITGDYGVMHGIDGVLIAEEHESLPCPVPVDFSPIEQLGDYSTLLAAIFQTNNNFTIASNAGDFSNTTIFGPSDAAFAAIQSTVDELTEDMLNDVLWGHMAHGEVFFEEVLASGCIEVDTFAGTPLAVRGNRTTGTASVNGIPISSTAFDVAGVSYVFHGIEGVLVDSEFVPCSEDPLDFFSVAQTGNYSTLLSLISQTGLDDELSEVRPVTILAPTDAVFERYQSSLTGLSDEDLLLTLRLHAIANVTIDSEWIAWSGCQEWLTIGGMMVSLRYDNVTETITVNGFPLVQTDIAGNFGILHGIDGLTNDGAYEPCQVDPYSRFELLTFIYQQNITEALESLEVPTTAATFFRPIDEAFNSLDEYPFEGDDWAEKEVELMLKHIVPEIYSADDVKEAGCVILDTLAGTKIRLMWMEDAGNVGGRRLAGHMGGEMTGMVMVNDAMVILADQLNEESEAMFHGIDKVLAPGSFSECPPDESSMSPMASPTDAPASPTTDAPASPTTNAPASPTTNAPASPTTNAPASPSTPSTGAPAAESSAFINGLSIIFVSMVALVAF</sequence>
<dbReference type="GO" id="GO:0031012">
    <property type="term" value="C:extracellular matrix"/>
    <property type="evidence" value="ECO:0007669"/>
    <property type="project" value="TreeGrafter"/>
</dbReference>
<proteinExistence type="predicted"/>
<dbReference type="InterPro" id="IPR036378">
    <property type="entry name" value="FAS1_dom_sf"/>
</dbReference>
<dbReference type="PANTHER" id="PTHR10900">
    <property type="entry name" value="PERIOSTIN-RELATED"/>
    <property type="match status" value="1"/>
</dbReference>
<dbReference type="Proteomes" id="UP001295423">
    <property type="component" value="Unassembled WGS sequence"/>
</dbReference>
<dbReference type="InterPro" id="IPR050904">
    <property type="entry name" value="Adhesion/Biosynth-related"/>
</dbReference>
<dbReference type="InterPro" id="IPR000782">
    <property type="entry name" value="FAS1_domain"/>
</dbReference>
<dbReference type="GO" id="GO:0007155">
    <property type="term" value="P:cell adhesion"/>
    <property type="evidence" value="ECO:0007669"/>
    <property type="project" value="TreeGrafter"/>
</dbReference>
<feature type="chain" id="PRO_5042017689" description="FAS1 domain-containing protein" evidence="2">
    <location>
        <begin position="19"/>
        <end position="699"/>
    </location>
</feature>
<dbReference type="EMBL" id="CAKOGP040001758">
    <property type="protein sequence ID" value="CAJ1948953.1"/>
    <property type="molecule type" value="Genomic_DNA"/>
</dbReference>
<protein>
    <recommendedName>
        <fullName evidence="3">FAS1 domain-containing protein</fullName>
    </recommendedName>
</protein>
<feature type="domain" description="FAS1" evidence="3">
    <location>
        <begin position="169"/>
        <end position="306"/>
    </location>
</feature>
<name>A0AAD2JGV9_9STRA</name>
<dbReference type="PROSITE" id="PS50213">
    <property type="entry name" value="FAS1"/>
    <property type="match status" value="4"/>
</dbReference>
<comment type="caution">
    <text evidence="4">The sequence shown here is derived from an EMBL/GenBank/DDBJ whole genome shotgun (WGS) entry which is preliminary data.</text>
</comment>
<evidence type="ECO:0000256" key="1">
    <source>
        <dbReference type="SAM" id="MobiDB-lite"/>
    </source>
</evidence>
<dbReference type="SUPFAM" id="SSF82153">
    <property type="entry name" value="FAS1 domain"/>
    <property type="match status" value="4"/>
</dbReference>
<feature type="region of interest" description="Disordered" evidence="1">
    <location>
        <begin position="611"/>
        <end position="677"/>
    </location>
</feature>
<feature type="compositionally biased region" description="Low complexity" evidence="1">
    <location>
        <begin position="620"/>
        <end position="677"/>
    </location>
</feature>
<dbReference type="Pfam" id="PF02469">
    <property type="entry name" value="Fasciclin"/>
    <property type="match status" value="4"/>
</dbReference>
<feature type="domain" description="FAS1" evidence="3">
    <location>
        <begin position="317"/>
        <end position="449"/>
    </location>
</feature>
<keyword evidence="2" id="KW-0732">Signal</keyword>
<accession>A0AAD2JGV9</accession>
<evidence type="ECO:0000313" key="4">
    <source>
        <dbReference type="EMBL" id="CAJ1948953.1"/>
    </source>
</evidence>
<dbReference type="PANTHER" id="PTHR10900:SF77">
    <property type="entry name" value="FI19380P1"/>
    <property type="match status" value="1"/>
</dbReference>
<dbReference type="GO" id="GO:0030198">
    <property type="term" value="P:extracellular matrix organization"/>
    <property type="evidence" value="ECO:0007669"/>
    <property type="project" value="TreeGrafter"/>
</dbReference>
<dbReference type="Gene3D" id="2.30.180.10">
    <property type="entry name" value="FAS1 domain"/>
    <property type="match status" value="4"/>
</dbReference>
<dbReference type="SMART" id="SM00554">
    <property type="entry name" value="FAS1"/>
    <property type="match status" value="4"/>
</dbReference>
<dbReference type="GO" id="GO:0005615">
    <property type="term" value="C:extracellular space"/>
    <property type="evidence" value="ECO:0007669"/>
    <property type="project" value="TreeGrafter"/>
</dbReference>
<feature type="domain" description="FAS1" evidence="3">
    <location>
        <begin position="449"/>
        <end position="607"/>
    </location>
</feature>
<feature type="domain" description="FAS1" evidence="3">
    <location>
        <begin position="25"/>
        <end position="157"/>
    </location>
</feature>
<dbReference type="GO" id="GO:0050839">
    <property type="term" value="F:cell adhesion molecule binding"/>
    <property type="evidence" value="ECO:0007669"/>
    <property type="project" value="TreeGrafter"/>
</dbReference>
<organism evidence="4 5">
    <name type="scientific">Cylindrotheca closterium</name>
    <dbReference type="NCBI Taxonomy" id="2856"/>
    <lineage>
        <taxon>Eukaryota</taxon>
        <taxon>Sar</taxon>
        <taxon>Stramenopiles</taxon>
        <taxon>Ochrophyta</taxon>
        <taxon>Bacillariophyta</taxon>
        <taxon>Bacillariophyceae</taxon>
        <taxon>Bacillariophycidae</taxon>
        <taxon>Bacillariales</taxon>
        <taxon>Bacillariaceae</taxon>
        <taxon>Cylindrotheca</taxon>
    </lineage>
</organism>